<evidence type="ECO:0000313" key="2">
    <source>
        <dbReference type="Proteomes" id="UP000807504"/>
    </source>
</evidence>
<dbReference type="Proteomes" id="UP000807504">
    <property type="component" value="Unassembled WGS sequence"/>
</dbReference>
<name>A0A8T0F2R8_ARGBR</name>
<proteinExistence type="predicted"/>
<keyword evidence="2" id="KW-1185">Reference proteome</keyword>
<dbReference type="AlphaFoldDB" id="A0A8T0F2R8"/>
<organism evidence="1 2">
    <name type="scientific">Argiope bruennichi</name>
    <name type="common">Wasp spider</name>
    <name type="synonym">Aranea bruennichi</name>
    <dbReference type="NCBI Taxonomy" id="94029"/>
    <lineage>
        <taxon>Eukaryota</taxon>
        <taxon>Metazoa</taxon>
        <taxon>Ecdysozoa</taxon>
        <taxon>Arthropoda</taxon>
        <taxon>Chelicerata</taxon>
        <taxon>Arachnida</taxon>
        <taxon>Araneae</taxon>
        <taxon>Araneomorphae</taxon>
        <taxon>Entelegynae</taxon>
        <taxon>Araneoidea</taxon>
        <taxon>Araneidae</taxon>
        <taxon>Argiope</taxon>
    </lineage>
</organism>
<gene>
    <name evidence="1" type="ORF">HNY73_010972</name>
</gene>
<dbReference type="EMBL" id="JABXBU010000030">
    <property type="protein sequence ID" value="KAF8785437.1"/>
    <property type="molecule type" value="Genomic_DNA"/>
</dbReference>
<reference evidence="1" key="1">
    <citation type="journal article" date="2020" name="bioRxiv">
        <title>Chromosome-level reference genome of the European wasp spider Argiope bruennichi: a resource for studies on range expansion and evolutionary adaptation.</title>
        <authorList>
            <person name="Sheffer M.M."/>
            <person name="Hoppe A."/>
            <person name="Krehenwinkel H."/>
            <person name="Uhl G."/>
            <person name="Kuss A.W."/>
            <person name="Jensen L."/>
            <person name="Jensen C."/>
            <person name="Gillespie R.G."/>
            <person name="Hoff K.J."/>
            <person name="Prost S."/>
        </authorList>
    </citation>
    <scope>NUCLEOTIDE SEQUENCE</scope>
</reference>
<reference evidence="1" key="2">
    <citation type="submission" date="2020-06" db="EMBL/GenBank/DDBJ databases">
        <authorList>
            <person name="Sheffer M."/>
        </authorList>
    </citation>
    <scope>NUCLEOTIDE SEQUENCE</scope>
</reference>
<accession>A0A8T0F2R8</accession>
<comment type="caution">
    <text evidence="1">The sequence shown here is derived from an EMBL/GenBank/DDBJ whole genome shotgun (WGS) entry which is preliminary data.</text>
</comment>
<protein>
    <submittedName>
        <fullName evidence="1">Uncharacterized protein</fullName>
    </submittedName>
</protein>
<evidence type="ECO:0000313" key="1">
    <source>
        <dbReference type="EMBL" id="KAF8785437.1"/>
    </source>
</evidence>
<sequence length="68" mass="7915">MYERIETQQILSGTVKIMPFKKRICLLKLKEKVTTYEDNNIEVACEENHFAVVIVTPVTKRSWILSTS</sequence>